<keyword evidence="1" id="KW-0521">NADP</keyword>
<dbReference type="GeneID" id="37023675"/>
<proteinExistence type="predicted"/>
<evidence type="ECO:0000313" key="5">
    <source>
        <dbReference type="Proteomes" id="UP000245771"/>
    </source>
</evidence>
<dbReference type="InterPro" id="IPR036291">
    <property type="entry name" value="NAD(P)-bd_dom_sf"/>
</dbReference>
<dbReference type="EMBL" id="KZ819605">
    <property type="protein sequence ID" value="PWN32754.1"/>
    <property type="molecule type" value="Genomic_DNA"/>
</dbReference>
<dbReference type="SUPFAM" id="SSF51735">
    <property type="entry name" value="NAD(P)-binding Rossmann-fold domains"/>
    <property type="match status" value="1"/>
</dbReference>
<evidence type="ECO:0000313" key="4">
    <source>
        <dbReference type="EMBL" id="PWN32754.1"/>
    </source>
</evidence>
<keyword evidence="2" id="KW-0119">Carbohydrate metabolism</keyword>
<dbReference type="RefSeq" id="XP_025353056.1">
    <property type="nucleotide sequence ID" value="XM_025501894.1"/>
</dbReference>
<dbReference type="InterPro" id="IPR001509">
    <property type="entry name" value="Epimerase_deHydtase"/>
</dbReference>
<gene>
    <name evidence="4" type="ORF">FA14DRAFT_191828</name>
</gene>
<dbReference type="STRING" id="1280837.A0A316V674"/>
<protein>
    <submittedName>
        <fullName evidence="4">NAD-P-binding protein</fullName>
    </submittedName>
</protein>
<accession>A0A316V674</accession>
<dbReference type="PANTHER" id="PTHR43103">
    <property type="entry name" value="NUCLEOSIDE-DIPHOSPHATE-SUGAR EPIMERASE"/>
    <property type="match status" value="1"/>
</dbReference>
<name>A0A316V674_9BASI</name>
<dbReference type="Pfam" id="PF01370">
    <property type="entry name" value="Epimerase"/>
    <property type="match status" value="1"/>
</dbReference>
<dbReference type="PANTHER" id="PTHR43103:SF3">
    <property type="entry name" value="ADP-L-GLYCERO-D-MANNO-HEPTOSE-6-EPIMERASE"/>
    <property type="match status" value="1"/>
</dbReference>
<reference evidence="4 5" key="1">
    <citation type="journal article" date="2018" name="Mol. Biol. Evol.">
        <title>Broad Genomic Sampling Reveals a Smut Pathogenic Ancestry of the Fungal Clade Ustilaginomycotina.</title>
        <authorList>
            <person name="Kijpornyongpan T."/>
            <person name="Mondo S.J."/>
            <person name="Barry K."/>
            <person name="Sandor L."/>
            <person name="Lee J."/>
            <person name="Lipzen A."/>
            <person name="Pangilinan J."/>
            <person name="LaButti K."/>
            <person name="Hainaut M."/>
            <person name="Henrissat B."/>
            <person name="Grigoriev I.V."/>
            <person name="Spatafora J.W."/>
            <person name="Aime M.C."/>
        </authorList>
    </citation>
    <scope>NUCLEOTIDE SEQUENCE [LARGE SCALE GENOMIC DNA]</scope>
    <source>
        <strain evidence="4 5">MCA 3882</strain>
    </source>
</reference>
<organism evidence="4 5">
    <name type="scientific">Meira miltonrushii</name>
    <dbReference type="NCBI Taxonomy" id="1280837"/>
    <lineage>
        <taxon>Eukaryota</taxon>
        <taxon>Fungi</taxon>
        <taxon>Dikarya</taxon>
        <taxon>Basidiomycota</taxon>
        <taxon>Ustilaginomycotina</taxon>
        <taxon>Exobasidiomycetes</taxon>
        <taxon>Exobasidiales</taxon>
        <taxon>Brachybasidiaceae</taxon>
        <taxon>Meira</taxon>
    </lineage>
</organism>
<dbReference type="Gene3D" id="3.90.25.10">
    <property type="entry name" value="UDP-galactose 4-epimerase, domain 1"/>
    <property type="match status" value="1"/>
</dbReference>
<dbReference type="OrthoDB" id="16464at2759"/>
<dbReference type="Gene3D" id="3.40.50.720">
    <property type="entry name" value="NAD(P)-binding Rossmann-like Domain"/>
    <property type="match status" value="1"/>
</dbReference>
<dbReference type="AlphaFoldDB" id="A0A316V674"/>
<feature type="domain" description="NAD-dependent epimerase/dehydratase" evidence="3">
    <location>
        <begin position="8"/>
        <end position="223"/>
    </location>
</feature>
<evidence type="ECO:0000259" key="3">
    <source>
        <dbReference type="Pfam" id="PF01370"/>
    </source>
</evidence>
<keyword evidence="5" id="KW-1185">Reference proteome</keyword>
<evidence type="ECO:0000256" key="2">
    <source>
        <dbReference type="ARBA" id="ARBA00023277"/>
    </source>
</evidence>
<evidence type="ECO:0000256" key="1">
    <source>
        <dbReference type="ARBA" id="ARBA00022857"/>
    </source>
</evidence>
<dbReference type="Proteomes" id="UP000245771">
    <property type="component" value="Unassembled WGS sequence"/>
</dbReference>
<sequence>MAIDSQTILITGAGGWLGSLLPGKLVELEPETSFKFVLADIVEPKIPSSLKGTKSECITIKADLSDDSNMQALFTTKYGKPDVIYSMHGIMSLGSEENWDLGMRVNVDSTRALLEKARHQKTKQDKPITFIFTSSVATYGGQLPDEVLPSTSCTPEGAYGTEKLICEYYVTEYTRKGFVNGISIKLPTIVPRPGPPSRATSAFVSGIVREPLAGQEAICPIGSGLEDAILQQTGVWVAKPSTTLANFVKAKQLLSNTDLSKNILPWSRSVQLPGFTVSVHDIIQALRNVKGDDAVALIKFEHDETCKRIVSSWPRAFDNSYALSLGFIVDQDGFEGAIKEYRANHM</sequence>
<dbReference type="InParanoid" id="A0A316V674"/>